<feature type="compositionally biased region" description="Basic and acidic residues" evidence="4">
    <location>
        <begin position="133"/>
        <end position="148"/>
    </location>
</feature>
<dbReference type="HOGENOM" id="CLU_084309_0_0_1"/>
<gene>
    <name evidence="5" type="ORF">SINV_03218</name>
</gene>
<feature type="compositionally biased region" description="Basic residues" evidence="4">
    <location>
        <begin position="121"/>
        <end position="132"/>
    </location>
</feature>
<feature type="compositionally biased region" description="Acidic residues" evidence="4">
    <location>
        <begin position="178"/>
        <end position="189"/>
    </location>
</feature>
<evidence type="ECO:0000256" key="1">
    <source>
        <dbReference type="ARBA" id="ARBA00004123"/>
    </source>
</evidence>
<dbReference type="OrthoDB" id="66964at2759"/>
<evidence type="ECO:0000256" key="3">
    <source>
        <dbReference type="ARBA" id="ARBA00023242"/>
    </source>
</evidence>
<feature type="non-terminal residue" evidence="5">
    <location>
        <position position="216"/>
    </location>
</feature>
<dbReference type="EMBL" id="GL762393">
    <property type="protein sequence ID" value="EFZ21606.1"/>
    <property type="molecule type" value="Genomic_DNA"/>
</dbReference>
<dbReference type="PANTHER" id="PTHR15367:SF2">
    <property type="entry name" value="DNA-DIRECTED RNA POLYMERASE III SUBUNIT"/>
    <property type="match status" value="1"/>
</dbReference>
<evidence type="ECO:0008006" key="6">
    <source>
        <dbReference type="Google" id="ProtNLM"/>
    </source>
</evidence>
<keyword evidence="3" id="KW-0539">Nucleus</keyword>
<organism>
    <name type="scientific">Solenopsis invicta</name>
    <name type="common">Red imported fire ant</name>
    <name type="synonym">Solenopsis wagneri</name>
    <dbReference type="NCBI Taxonomy" id="13686"/>
    <lineage>
        <taxon>Eukaryota</taxon>
        <taxon>Metazoa</taxon>
        <taxon>Ecdysozoa</taxon>
        <taxon>Arthropoda</taxon>
        <taxon>Hexapoda</taxon>
        <taxon>Insecta</taxon>
        <taxon>Pterygota</taxon>
        <taxon>Neoptera</taxon>
        <taxon>Endopterygota</taxon>
        <taxon>Hymenoptera</taxon>
        <taxon>Apocrita</taxon>
        <taxon>Aculeata</taxon>
        <taxon>Formicoidea</taxon>
        <taxon>Formicidae</taxon>
        <taxon>Myrmicinae</taxon>
        <taxon>Solenopsis</taxon>
    </lineage>
</organism>
<protein>
    <recommendedName>
        <fullName evidence="6">DNA-directed RNA polymerase III subunit</fullName>
    </recommendedName>
</protein>
<dbReference type="GO" id="GO:0005666">
    <property type="term" value="C:RNA polymerase III complex"/>
    <property type="evidence" value="ECO:0007669"/>
    <property type="project" value="TreeGrafter"/>
</dbReference>
<feature type="compositionally biased region" description="Acidic residues" evidence="4">
    <location>
        <begin position="203"/>
        <end position="216"/>
    </location>
</feature>
<dbReference type="InterPro" id="IPR024661">
    <property type="entry name" value="RNA_pol_III_Rpc31"/>
</dbReference>
<accession>E9ICU6</accession>
<evidence type="ECO:0000256" key="2">
    <source>
        <dbReference type="ARBA" id="ARBA00008352"/>
    </source>
</evidence>
<name>E9ICU6_SOLIN</name>
<dbReference type="AlphaFoldDB" id="E9ICU6"/>
<evidence type="ECO:0000256" key="4">
    <source>
        <dbReference type="SAM" id="MobiDB-lite"/>
    </source>
</evidence>
<reference evidence="5" key="1">
    <citation type="journal article" date="2011" name="Proc. Natl. Acad. Sci. U.S.A.">
        <title>The genome of the fire ant Solenopsis invicta.</title>
        <authorList>
            <person name="Wurm Y."/>
            <person name="Wang J."/>
            <person name="Riba-Grognuz O."/>
            <person name="Corona M."/>
            <person name="Nygaard S."/>
            <person name="Hunt B.G."/>
            <person name="Ingram K.K."/>
            <person name="Falquet L."/>
            <person name="Nipitwattanaphon M."/>
            <person name="Gotzek D."/>
            <person name="Dijkstra M.B."/>
            <person name="Oettler J."/>
            <person name="Comtesse F."/>
            <person name="Shih C.J."/>
            <person name="Wu W.J."/>
            <person name="Yang C.C."/>
            <person name="Thomas J."/>
            <person name="Beaudoing E."/>
            <person name="Pradervand S."/>
            <person name="Flegel V."/>
            <person name="Cook E.D."/>
            <person name="Fabbretti R."/>
            <person name="Stockinger H."/>
            <person name="Long L."/>
            <person name="Farmerie W.G."/>
            <person name="Oakey J."/>
            <person name="Boomsma J.J."/>
            <person name="Pamilo P."/>
            <person name="Yi S.V."/>
            <person name="Heinze J."/>
            <person name="Goodisman M.A."/>
            <person name="Farinelli L."/>
            <person name="Harshman K."/>
            <person name="Hulo N."/>
            <person name="Cerutti L."/>
            <person name="Xenarios I."/>
            <person name="Shoemaker D."/>
            <person name="Keller L."/>
        </authorList>
    </citation>
    <scope>NUCLEOTIDE SEQUENCE [LARGE SCALE GENOMIC DNA]</scope>
</reference>
<comment type="similarity">
    <text evidence="2">Belongs to the eukaryotic RPC7 RNA polymerase subunit family.</text>
</comment>
<dbReference type="OMA" id="MPRKKCR"/>
<dbReference type="PANTHER" id="PTHR15367">
    <property type="entry name" value="DNA-DIRECTED RNA POLYMERASE III"/>
    <property type="match status" value="1"/>
</dbReference>
<dbReference type="Pfam" id="PF11705">
    <property type="entry name" value="RNA_pol_3_Rpc31"/>
    <property type="match status" value="1"/>
</dbReference>
<comment type="subcellular location">
    <subcellularLocation>
        <location evidence="1">Nucleus</location>
    </subcellularLocation>
</comment>
<feature type="region of interest" description="Disordered" evidence="4">
    <location>
        <begin position="121"/>
        <end position="216"/>
    </location>
</feature>
<proteinExistence type="inferred from homology"/>
<sequence length="216" mass="25020">MAGRGRGKPVMSFSMEQLGISKGEILSMPVLQPSLSYPPLDHKPLPIQLTTEMSYLIELKRDFTEYMRESPNNVQATVLNEDVERFCEDFEETITGYDKLKYEAYHDWNKMPIELKLSRKRKSCQNKKSKKKKDTDIAKKLAELEQKESTQQPAEEDSKEEGDGEEENGEGKEIGDVKDEEEDEMDDGTDYANEYFENGDNYYSEDDNDDDQFFDT</sequence>
<evidence type="ECO:0000313" key="5">
    <source>
        <dbReference type="EMBL" id="EFZ21606.1"/>
    </source>
</evidence>
<feature type="compositionally biased region" description="Acidic residues" evidence="4">
    <location>
        <begin position="154"/>
        <end position="168"/>
    </location>
</feature>
<dbReference type="GO" id="GO:0006383">
    <property type="term" value="P:transcription by RNA polymerase III"/>
    <property type="evidence" value="ECO:0007669"/>
    <property type="project" value="InterPro"/>
</dbReference>